<organism evidence="1 2">
    <name type="scientific">Larimichthys crocea</name>
    <name type="common">Large yellow croaker</name>
    <name type="synonym">Pseudosciaena crocea</name>
    <dbReference type="NCBI Taxonomy" id="215358"/>
    <lineage>
        <taxon>Eukaryota</taxon>
        <taxon>Metazoa</taxon>
        <taxon>Chordata</taxon>
        <taxon>Craniata</taxon>
        <taxon>Vertebrata</taxon>
        <taxon>Euteleostomi</taxon>
        <taxon>Actinopterygii</taxon>
        <taxon>Neopterygii</taxon>
        <taxon>Teleostei</taxon>
        <taxon>Neoteleostei</taxon>
        <taxon>Acanthomorphata</taxon>
        <taxon>Eupercaria</taxon>
        <taxon>Sciaenidae</taxon>
        <taxon>Larimichthys</taxon>
    </lineage>
</organism>
<feature type="non-terminal residue" evidence="1">
    <location>
        <position position="78"/>
    </location>
</feature>
<proteinExistence type="predicted"/>
<dbReference type="EMBL" id="CM011692">
    <property type="protein sequence ID" value="TMS06158.1"/>
    <property type="molecule type" value="Genomic_DNA"/>
</dbReference>
<sequence length="78" mass="9124">MTWGSFLEKMSLDETFKDDRFPEYGKVEFIFSFGPEKIHGVDHLENGPSVSVDYNTQDSLIRWDSYENFNQSCEDTTD</sequence>
<evidence type="ECO:0000313" key="1">
    <source>
        <dbReference type="EMBL" id="TMS06158.1"/>
    </source>
</evidence>
<name>A0ACD3QHY6_LARCR</name>
<keyword evidence="2" id="KW-1185">Reference proteome</keyword>
<dbReference type="Proteomes" id="UP000793456">
    <property type="component" value="Chromosome XIX"/>
</dbReference>
<reference evidence="1" key="1">
    <citation type="submission" date="2018-11" db="EMBL/GenBank/DDBJ databases">
        <title>The sequence and de novo assembly of Larimichthys crocea genome using PacBio and Hi-C technologies.</title>
        <authorList>
            <person name="Xu P."/>
            <person name="Chen B."/>
            <person name="Zhou Z."/>
            <person name="Ke Q."/>
            <person name="Wu Y."/>
            <person name="Bai H."/>
            <person name="Pu F."/>
        </authorList>
    </citation>
    <scope>NUCLEOTIDE SEQUENCE</scope>
    <source>
        <tissue evidence="1">Muscle</tissue>
    </source>
</reference>
<gene>
    <name evidence="1" type="ORF">E3U43_015917</name>
</gene>
<protein>
    <submittedName>
        <fullName evidence="1">Uncharacterized protein</fullName>
    </submittedName>
</protein>
<comment type="caution">
    <text evidence="1">The sequence shown here is derived from an EMBL/GenBank/DDBJ whole genome shotgun (WGS) entry which is preliminary data.</text>
</comment>
<accession>A0ACD3QHY6</accession>
<evidence type="ECO:0000313" key="2">
    <source>
        <dbReference type="Proteomes" id="UP000793456"/>
    </source>
</evidence>